<reference evidence="8 9" key="1">
    <citation type="submission" date="2016-06" db="EMBL/GenBank/DDBJ databases">
        <authorList>
            <person name="Kjaerup R.B."/>
            <person name="Dalgaard T.S."/>
            <person name="Juul-Madsen H.R."/>
        </authorList>
    </citation>
    <scope>NUCLEOTIDE SEQUENCE [LARGE SCALE GENOMIC DNA]</scope>
    <source>
        <strain evidence="8 9">DSM 43821</strain>
    </source>
</reference>
<evidence type="ECO:0000313" key="9">
    <source>
        <dbReference type="Proteomes" id="UP000198228"/>
    </source>
</evidence>
<dbReference type="PROSITE" id="PS50977">
    <property type="entry name" value="HTH_TETR_2"/>
    <property type="match status" value="1"/>
</dbReference>
<gene>
    <name evidence="8" type="ORF">GA0074696_4414</name>
</gene>
<dbReference type="Pfam" id="PF00440">
    <property type="entry name" value="TetR_N"/>
    <property type="match status" value="1"/>
</dbReference>
<protein>
    <submittedName>
        <fullName evidence="8">Transcriptional regulator, TetR family</fullName>
    </submittedName>
</protein>
<dbReference type="SUPFAM" id="SSF46689">
    <property type="entry name" value="Homeodomain-like"/>
    <property type="match status" value="1"/>
</dbReference>
<proteinExistence type="predicted"/>
<dbReference type="InterPro" id="IPR036271">
    <property type="entry name" value="Tet_transcr_reg_TetR-rel_C_sf"/>
</dbReference>
<dbReference type="PANTHER" id="PTHR30055:SF234">
    <property type="entry name" value="HTH-TYPE TRANSCRIPTIONAL REGULATOR BETI"/>
    <property type="match status" value="1"/>
</dbReference>
<evidence type="ECO:0000256" key="2">
    <source>
        <dbReference type="ARBA" id="ARBA00023015"/>
    </source>
</evidence>
<feature type="DNA-binding region" description="H-T-H motif" evidence="5">
    <location>
        <begin position="37"/>
        <end position="56"/>
    </location>
</feature>
<keyword evidence="1" id="KW-0678">Repressor</keyword>
<dbReference type="RefSeq" id="WP_088964712.1">
    <property type="nucleotide sequence ID" value="NZ_LT607410.1"/>
</dbReference>
<accession>A0A1C4ZGR4</accession>
<evidence type="ECO:0000313" key="8">
    <source>
        <dbReference type="EMBL" id="SCF32158.1"/>
    </source>
</evidence>
<dbReference type="Proteomes" id="UP000198228">
    <property type="component" value="Chromosome I"/>
</dbReference>
<evidence type="ECO:0000256" key="5">
    <source>
        <dbReference type="PROSITE-ProRule" id="PRU00335"/>
    </source>
</evidence>
<dbReference type="EMBL" id="LT607410">
    <property type="protein sequence ID" value="SCF32158.1"/>
    <property type="molecule type" value="Genomic_DNA"/>
</dbReference>
<evidence type="ECO:0000256" key="6">
    <source>
        <dbReference type="SAM" id="MobiDB-lite"/>
    </source>
</evidence>
<organism evidence="8 9">
    <name type="scientific">Micromonospora purpureochromogenes</name>
    <dbReference type="NCBI Taxonomy" id="47872"/>
    <lineage>
        <taxon>Bacteria</taxon>
        <taxon>Bacillati</taxon>
        <taxon>Actinomycetota</taxon>
        <taxon>Actinomycetes</taxon>
        <taxon>Micromonosporales</taxon>
        <taxon>Micromonosporaceae</taxon>
        <taxon>Micromonospora</taxon>
    </lineage>
</organism>
<dbReference type="SUPFAM" id="SSF48498">
    <property type="entry name" value="Tetracyclin repressor-like, C-terminal domain"/>
    <property type="match status" value="1"/>
</dbReference>
<evidence type="ECO:0000256" key="3">
    <source>
        <dbReference type="ARBA" id="ARBA00023125"/>
    </source>
</evidence>
<dbReference type="AlphaFoldDB" id="A0A1C4ZGR4"/>
<dbReference type="Pfam" id="PF13977">
    <property type="entry name" value="TetR_C_6"/>
    <property type="match status" value="1"/>
</dbReference>
<dbReference type="PANTHER" id="PTHR30055">
    <property type="entry name" value="HTH-TYPE TRANSCRIPTIONAL REGULATOR RUTR"/>
    <property type="match status" value="1"/>
</dbReference>
<dbReference type="InterPro" id="IPR009057">
    <property type="entry name" value="Homeodomain-like_sf"/>
</dbReference>
<keyword evidence="4" id="KW-0804">Transcription</keyword>
<keyword evidence="3 5" id="KW-0238">DNA-binding</keyword>
<dbReference type="InterPro" id="IPR050109">
    <property type="entry name" value="HTH-type_TetR-like_transc_reg"/>
</dbReference>
<evidence type="ECO:0000256" key="4">
    <source>
        <dbReference type="ARBA" id="ARBA00023163"/>
    </source>
</evidence>
<dbReference type="GO" id="GO:0000976">
    <property type="term" value="F:transcription cis-regulatory region binding"/>
    <property type="evidence" value="ECO:0007669"/>
    <property type="project" value="TreeGrafter"/>
</dbReference>
<feature type="domain" description="HTH tetR-type" evidence="7">
    <location>
        <begin position="14"/>
        <end position="74"/>
    </location>
</feature>
<keyword evidence="2" id="KW-0805">Transcription regulation</keyword>
<name>A0A1C4ZGR4_9ACTN</name>
<dbReference type="PRINTS" id="PR00455">
    <property type="entry name" value="HTHTETR"/>
</dbReference>
<evidence type="ECO:0000259" key="7">
    <source>
        <dbReference type="PROSITE" id="PS50977"/>
    </source>
</evidence>
<evidence type="ECO:0000256" key="1">
    <source>
        <dbReference type="ARBA" id="ARBA00022491"/>
    </source>
</evidence>
<dbReference type="GO" id="GO:0003700">
    <property type="term" value="F:DNA-binding transcription factor activity"/>
    <property type="evidence" value="ECO:0007669"/>
    <property type="project" value="TreeGrafter"/>
</dbReference>
<feature type="region of interest" description="Disordered" evidence="6">
    <location>
        <begin position="205"/>
        <end position="225"/>
    </location>
</feature>
<dbReference type="InterPro" id="IPR001647">
    <property type="entry name" value="HTH_TetR"/>
</dbReference>
<dbReference type="Gene3D" id="1.10.357.10">
    <property type="entry name" value="Tetracycline Repressor, domain 2"/>
    <property type="match status" value="1"/>
</dbReference>
<dbReference type="InterPro" id="IPR039538">
    <property type="entry name" value="BetI_C"/>
</dbReference>
<sequence>MSPRRAAALRGGDRSLREHLIAAARRLVARRGTVGVTVRDIAREAQVADGVLYNHFADKEELLAYALHAHVRAVEAELADAPPQAGAGTVAANLRAYLSRALALHAAILPAMAGVFTQPGMLARLAELPNPIGGGAGLRDELAGYVRAEQELGRVAPDASAEAVAALVVGVCHDLVLRHVLDPAGPAPEPAPRLVDDLVRTLLRGVTPDPGGAAVSSSGRPGRAG</sequence>